<evidence type="ECO:0000313" key="10">
    <source>
        <dbReference type="Proteomes" id="UP000015105"/>
    </source>
</evidence>
<dbReference type="InterPro" id="IPR045098">
    <property type="entry name" value="Fyv10_fam"/>
</dbReference>
<keyword evidence="5" id="KW-0862">Zinc</keyword>
<dbReference type="AlphaFoldDB" id="A0A452Y2R1"/>
<dbReference type="GO" id="GO:0005634">
    <property type="term" value="C:nucleus"/>
    <property type="evidence" value="ECO:0007669"/>
    <property type="project" value="TreeGrafter"/>
</dbReference>
<dbReference type="GO" id="GO:0008270">
    <property type="term" value="F:zinc ion binding"/>
    <property type="evidence" value="ECO:0007669"/>
    <property type="project" value="UniProtKB-KW"/>
</dbReference>
<feature type="domain" description="CTLH" evidence="7">
    <location>
        <begin position="35"/>
        <end position="92"/>
    </location>
</feature>
<feature type="zinc finger region" description="RING-Gid-type" evidence="6">
    <location>
        <begin position="183"/>
        <end position="251"/>
    </location>
</feature>
<reference evidence="10" key="2">
    <citation type="journal article" date="2017" name="Nat. Plants">
        <title>The Aegilops tauschii genome reveals multiple impacts of transposons.</title>
        <authorList>
            <person name="Zhao G."/>
            <person name="Zou C."/>
            <person name="Li K."/>
            <person name="Wang K."/>
            <person name="Li T."/>
            <person name="Gao L."/>
            <person name="Zhang X."/>
            <person name="Wang H."/>
            <person name="Yang Z."/>
            <person name="Liu X."/>
            <person name="Jiang W."/>
            <person name="Mao L."/>
            <person name="Kong X."/>
            <person name="Jiao Y."/>
            <person name="Jia J."/>
        </authorList>
    </citation>
    <scope>NUCLEOTIDE SEQUENCE [LARGE SCALE GENOMIC DNA]</scope>
    <source>
        <strain evidence="10">cv. AL8/78</strain>
    </source>
</reference>
<dbReference type="Pfam" id="PF10607">
    <property type="entry name" value="CTLH"/>
    <property type="match status" value="1"/>
</dbReference>
<dbReference type="EnsemblPlants" id="AET1Gv20268800.8">
    <property type="protein sequence ID" value="AET1Gv20268800.8"/>
    <property type="gene ID" value="AET1Gv20268800"/>
</dbReference>
<dbReference type="SMART" id="SM00668">
    <property type="entry name" value="CTLH"/>
    <property type="match status" value="1"/>
</dbReference>
<keyword evidence="4 6" id="KW-0863">Zinc-finger</keyword>
<keyword evidence="2" id="KW-0963">Cytoplasm</keyword>
<name>A0A452Y2R1_AEGTS</name>
<dbReference type="Proteomes" id="UP000015105">
    <property type="component" value="Chromosome 1D"/>
</dbReference>
<dbReference type="Gramene" id="AET1Gv20268800.8">
    <property type="protein sequence ID" value="AET1Gv20268800.8"/>
    <property type="gene ID" value="AET1Gv20268800"/>
</dbReference>
<evidence type="ECO:0000256" key="6">
    <source>
        <dbReference type="PROSITE-ProRule" id="PRU01215"/>
    </source>
</evidence>
<reference evidence="9" key="3">
    <citation type="journal article" date="2017" name="Nature">
        <title>Genome sequence of the progenitor of the wheat D genome Aegilops tauschii.</title>
        <authorList>
            <person name="Luo M.C."/>
            <person name="Gu Y.Q."/>
            <person name="Puiu D."/>
            <person name="Wang H."/>
            <person name="Twardziok S.O."/>
            <person name="Deal K.R."/>
            <person name="Huo N."/>
            <person name="Zhu T."/>
            <person name="Wang L."/>
            <person name="Wang Y."/>
            <person name="McGuire P.E."/>
            <person name="Liu S."/>
            <person name="Long H."/>
            <person name="Ramasamy R.K."/>
            <person name="Rodriguez J.C."/>
            <person name="Van S.L."/>
            <person name="Yuan L."/>
            <person name="Wang Z."/>
            <person name="Xia Z."/>
            <person name="Xiao L."/>
            <person name="Anderson O.D."/>
            <person name="Ouyang S."/>
            <person name="Liang Y."/>
            <person name="Zimin A.V."/>
            <person name="Pertea G."/>
            <person name="Qi P."/>
            <person name="Bennetzen J.L."/>
            <person name="Dai X."/>
            <person name="Dawson M.W."/>
            <person name="Muller H.G."/>
            <person name="Kugler K."/>
            <person name="Rivarola-Duarte L."/>
            <person name="Spannagl M."/>
            <person name="Mayer K.F.X."/>
            <person name="Lu F.H."/>
            <person name="Bevan M.W."/>
            <person name="Leroy P."/>
            <person name="Li P."/>
            <person name="You F.M."/>
            <person name="Sun Q."/>
            <person name="Liu Z."/>
            <person name="Lyons E."/>
            <person name="Wicker T."/>
            <person name="Salzberg S.L."/>
            <person name="Devos K.M."/>
            <person name="Dvorak J."/>
        </authorList>
    </citation>
    <scope>NUCLEOTIDE SEQUENCE [LARGE SCALE GENOMIC DNA]</scope>
    <source>
        <strain evidence="9">cv. AL8/78</strain>
    </source>
</reference>
<dbReference type="PANTHER" id="PTHR12170">
    <property type="entry name" value="MACROPHAGE ERYTHROBLAST ATTACHER-RELATED"/>
    <property type="match status" value="1"/>
</dbReference>
<dbReference type="PANTHER" id="PTHR12170:SF2">
    <property type="entry name" value="E3 UBIQUITIN-PROTEIN TRANSFERASE MAEA"/>
    <property type="match status" value="1"/>
</dbReference>
<evidence type="ECO:0000256" key="3">
    <source>
        <dbReference type="ARBA" id="ARBA00022723"/>
    </source>
</evidence>
<reference evidence="9" key="5">
    <citation type="journal article" date="2021" name="G3 (Bethesda)">
        <title>Aegilops tauschii genome assembly Aet v5.0 features greater sequence contiguity and improved annotation.</title>
        <authorList>
            <person name="Wang L."/>
            <person name="Zhu T."/>
            <person name="Rodriguez J.C."/>
            <person name="Deal K.R."/>
            <person name="Dubcovsky J."/>
            <person name="McGuire P.E."/>
            <person name="Lux T."/>
            <person name="Spannagl M."/>
            <person name="Mayer K.F.X."/>
            <person name="Baldrich P."/>
            <person name="Meyers B.C."/>
            <person name="Huo N."/>
            <person name="Gu Y.Q."/>
            <person name="Zhou H."/>
            <person name="Devos K.M."/>
            <person name="Bennetzen J.L."/>
            <person name="Unver T."/>
            <person name="Budak H."/>
            <person name="Gulick P.J."/>
            <person name="Galiba G."/>
            <person name="Kalapos B."/>
            <person name="Nelson D.R."/>
            <person name="Li P."/>
            <person name="You F.M."/>
            <person name="Luo M.C."/>
            <person name="Dvorak J."/>
        </authorList>
    </citation>
    <scope>NUCLEOTIDE SEQUENCE [LARGE SCALE GENOMIC DNA]</scope>
    <source>
        <strain evidence="9">cv. AL8/78</strain>
    </source>
</reference>
<evidence type="ECO:0000313" key="9">
    <source>
        <dbReference type="EnsemblPlants" id="AET1Gv20268800.8"/>
    </source>
</evidence>
<reference evidence="9" key="4">
    <citation type="submission" date="2019-03" db="UniProtKB">
        <authorList>
            <consortium name="EnsemblPlants"/>
        </authorList>
    </citation>
    <scope>IDENTIFICATION</scope>
</reference>
<dbReference type="GO" id="GO:0043161">
    <property type="term" value="P:proteasome-mediated ubiquitin-dependent protein catabolic process"/>
    <property type="evidence" value="ECO:0007669"/>
    <property type="project" value="InterPro"/>
</dbReference>
<dbReference type="InterPro" id="IPR013144">
    <property type="entry name" value="CRA_dom"/>
</dbReference>
<dbReference type="PROSITE" id="PS51867">
    <property type="entry name" value="ZF_RING_GID"/>
    <property type="match status" value="1"/>
</dbReference>
<dbReference type="InterPro" id="IPR044063">
    <property type="entry name" value="ZF_RING_GID"/>
</dbReference>
<dbReference type="InterPro" id="IPR006595">
    <property type="entry name" value="CTLH_C"/>
</dbReference>
<keyword evidence="10" id="KW-1185">Reference proteome</keyword>
<evidence type="ECO:0000256" key="2">
    <source>
        <dbReference type="ARBA" id="ARBA00022490"/>
    </source>
</evidence>
<keyword evidence="3" id="KW-0479">Metal-binding</keyword>
<evidence type="ECO:0000259" key="7">
    <source>
        <dbReference type="PROSITE" id="PS50897"/>
    </source>
</evidence>
<dbReference type="PROSITE" id="PS50897">
    <property type="entry name" value="CTLH"/>
    <property type="match status" value="1"/>
</dbReference>
<organism evidence="9 10">
    <name type="scientific">Aegilops tauschii subsp. strangulata</name>
    <name type="common">Goatgrass</name>
    <dbReference type="NCBI Taxonomy" id="200361"/>
    <lineage>
        <taxon>Eukaryota</taxon>
        <taxon>Viridiplantae</taxon>
        <taxon>Streptophyta</taxon>
        <taxon>Embryophyta</taxon>
        <taxon>Tracheophyta</taxon>
        <taxon>Spermatophyta</taxon>
        <taxon>Magnoliopsida</taxon>
        <taxon>Liliopsida</taxon>
        <taxon>Poales</taxon>
        <taxon>Poaceae</taxon>
        <taxon>BOP clade</taxon>
        <taxon>Pooideae</taxon>
        <taxon>Triticodae</taxon>
        <taxon>Triticeae</taxon>
        <taxon>Triticinae</taxon>
        <taxon>Aegilops</taxon>
    </lineage>
</organism>
<reference evidence="10" key="1">
    <citation type="journal article" date="2014" name="Science">
        <title>Ancient hybridizations among the ancestral genomes of bread wheat.</title>
        <authorList>
            <consortium name="International Wheat Genome Sequencing Consortium,"/>
            <person name="Marcussen T."/>
            <person name="Sandve S.R."/>
            <person name="Heier L."/>
            <person name="Spannagl M."/>
            <person name="Pfeifer M."/>
            <person name="Jakobsen K.S."/>
            <person name="Wulff B.B."/>
            <person name="Steuernagel B."/>
            <person name="Mayer K.F."/>
            <person name="Olsen O.A."/>
        </authorList>
    </citation>
    <scope>NUCLEOTIDE SEQUENCE [LARGE SCALE GENOMIC DNA]</scope>
    <source>
        <strain evidence="10">cv. AL8/78</strain>
    </source>
</reference>
<proteinExistence type="predicted"/>
<dbReference type="GO" id="GO:0005737">
    <property type="term" value="C:cytoplasm"/>
    <property type="evidence" value="ECO:0007669"/>
    <property type="project" value="UniProtKB-SubCell"/>
</dbReference>
<dbReference type="GO" id="GO:0034657">
    <property type="term" value="C:GID complex"/>
    <property type="evidence" value="ECO:0007669"/>
    <property type="project" value="TreeGrafter"/>
</dbReference>
<evidence type="ECO:0008006" key="11">
    <source>
        <dbReference type="Google" id="ProtNLM"/>
    </source>
</evidence>
<sequence>SQDRTYSIYLQSQILFGLEHNHLTVYMQDLVDIDVFLDAKRVIDSLRNKEIAPALAWCAENKSRLKKSKSKLEFLLRLQEFVELVKAKNFLQAISYARKYLAPWGSTHMKELQRVTATLVFRSSTNCAQYKVLFEQNQWDSLVDQFKQEFYKLYGMTLEPLLNIYLQAGLTALKTPFCFEGNCPKEDPLSLDGFRKLAEPLPFSKQHHSKLVCHITKELMDTENPPLVLPNGYVYSTKVRAEPTHFCSPKS</sequence>
<accession>A0A452Y2R1</accession>
<evidence type="ECO:0000259" key="8">
    <source>
        <dbReference type="PROSITE" id="PS51867"/>
    </source>
</evidence>
<evidence type="ECO:0000256" key="4">
    <source>
        <dbReference type="ARBA" id="ARBA00022771"/>
    </source>
</evidence>
<comment type="subcellular location">
    <subcellularLocation>
        <location evidence="1">Cytoplasm</location>
    </subcellularLocation>
</comment>
<dbReference type="SMART" id="SM00757">
    <property type="entry name" value="CRA"/>
    <property type="match status" value="1"/>
</dbReference>
<evidence type="ECO:0000256" key="1">
    <source>
        <dbReference type="ARBA" id="ARBA00004496"/>
    </source>
</evidence>
<protein>
    <recommendedName>
        <fullName evidence="11">CTLH domain-containing protein</fullName>
    </recommendedName>
</protein>
<feature type="domain" description="RING-Gid-type" evidence="8">
    <location>
        <begin position="183"/>
        <end position="251"/>
    </location>
</feature>
<dbReference type="GO" id="GO:0061630">
    <property type="term" value="F:ubiquitin protein ligase activity"/>
    <property type="evidence" value="ECO:0007669"/>
    <property type="project" value="InterPro"/>
</dbReference>
<dbReference type="InterPro" id="IPR024964">
    <property type="entry name" value="CTLH/CRA"/>
</dbReference>
<evidence type="ECO:0000256" key="5">
    <source>
        <dbReference type="ARBA" id="ARBA00022833"/>
    </source>
</evidence>